<reference evidence="1 2" key="1">
    <citation type="submission" date="2020-08" db="EMBL/GenBank/DDBJ databases">
        <title>A Genomic Blueprint of the Chicken Gut Microbiome.</title>
        <authorList>
            <person name="Gilroy R."/>
            <person name="Ravi A."/>
            <person name="Getino M."/>
            <person name="Pursley I."/>
            <person name="Horton D.L."/>
            <person name="Alikhan N.-F."/>
            <person name="Baker D."/>
            <person name="Gharbi K."/>
            <person name="Hall N."/>
            <person name="Watson M."/>
            <person name="Adriaenssens E.M."/>
            <person name="Foster-Nyarko E."/>
            <person name="Jarju S."/>
            <person name="Secka A."/>
            <person name="Antonio M."/>
            <person name="Oren A."/>
            <person name="Chaudhuri R."/>
            <person name="La Ragione R.M."/>
            <person name="Hildebrand F."/>
            <person name="Pallen M.J."/>
        </authorList>
    </citation>
    <scope>NUCLEOTIDE SEQUENCE [LARGE SCALE GENOMIC DNA]</scope>
    <source>
        <strain evidence="1 2">Re57</strain>
    </source>
</reference>
<keyword evidence="2" id="KW-1185">Reference proteome</keyword>
<evidence type="ECO:0000313" key="2">
    <source>
        <dbReference type="Proteomes" id="UP000651517"/>
    </source>
</evidence>
<gene>
    <name evidence="1" type="ORF">H9634_02495</name>
</gene>
<comment type="caution">
    <text evidence="1">The sequence shown here is derived from an EMBL/GenBank/DDBJ whole genome shotgun (WGS) entry which is preliminary data.</text>
</comment>
<organism evidence="1 2">
    <name type="scientific">Brevibacterium gallinarum</name>
    <dbReference type="NCBI Taxonomy" id="2762220"/>
    <lineage>
        <taxon>Bacteria</taxon>
        <taxon>Bacillati</taxon>
        <taxon>Actinomycetota</taxon>
        <taxon>Actinomycetes</taxon>
        <taxon>Micrococcales</taxon>
        <taxon>Brevibacteriaceae</taxon>
        <taxon>Brevibacterium</taxon>
    </lineage>
</organism>
<dbReference type="Proteomes" id="UP000651517">
    <property type="component" value="Unassembled WGS sequence"/>
</dbReference>
<proteinExistence type="predicted"/>
<sequence length="62" mass="6911">MTTIAVTARPWSGGWELEIDEDRITQVSDLAHASAQVIDYLDTAEPGVDHHDCDLQLTVHHE</sequence>
<dbReference type="RefSeq" id="WP_191725234.1">
    <property type="nucleotide sequence ID" value="NZ_JACSPY010000002.1"/>
</dbReference>
<accession>A0ABR8WRM9</accession>
<dbReference type="EMBL" id="JACSPY010000002">
    <property type="protein sequence ID" value="MBD8019650.1"/>
    <property type="molecule type" value="Genomic_DNA"/>
</dbReference>
<evidence type="ECO:0000313" key="1">
    <source>
        <dbReference type="EMBL" id="MBD8019650.1"/>
    </source>
</evidence>
<name>A0ABR8WRM9_9MICO</name>
<protein>
    <submittedName>
        <fullName evidence="1">Uncharacterized protein</fullName>
    </submittedName>
</protein>